<feature type="region of interest" description="Disordered" evidence="1">
    <location>
        <begin position="81"/>
        <end position="110"/>
    </location>
</feature>
<evidence type="ECO:0000313" key="3">
    <source>
        <dbReference type="EMBL" id="CCE89521.1"/>
    </source>
</evidence>
<organism evidence="3 4">
    <name type="scientific">Torulaspora delbrueckii</name>
    <name type="common">Yeast</name>
    <name type="synonym">Candida colliculosa</name>
    <dbReference type="NCBI Taxonomy" id="4950"/>
    <lineage>
        <taxon>Eukaryota</taxon>
        <taxon>Fungi</taxon>
        <taxon>Dikarya</taxon>
        <taxon>Ascomycota</taxon>
        <taxon>Saccharomycotina</taxon>
        <taxon>Saccharomycetes</taxon>
        <taxon>Saccharomycetales</taxon>
        <taxon>Saccharomycetaceae</taxon>
        <taxon>Torulaspora</taxon>
    </lineage>
</organism>
<evidence type="ECO:0008006" key="5">
    <source>
        <dbReference type="Google" id="ProtNLM"/>
    </source>
</evidence>
<dbReference type="GO" id="GO:0005789">
    <property type="term" value="C:endoplasmic reticulum membrane"/>
    <property type="evidence" value="ECO:0007669"/>
    <property type="project" value="EnsemblFungi"/>
</dbReference>
<keyword evidence="2" id="KW-1133">Transmembrane helix</keyword>
<dbReference type="EMBL" id="HE616742">
    <property type="protein sequence ID" value="CCE89521.1"/>
    <property type="molecule type" value="Genomic_DNA"/>
</dbReference>
<feature type="transmembrane region" description="Helical" evidence="2">
    <location>
        <begin position="21"/>
        <end position="41"/>
    </location>
</feature>
<feature type="compositionally biased region" description="Basic and acidic residues" evidence="1">
    <location>
        <begin position="81"/>
        <end position="90"/>
    </location>
</feature>
<dbReference type="eggNOG" id="ENOG502S6V3">
    <property type="taxonomic scope" value="Eukaryota"/>
</dbReference>
<proteinExistence type="predicted"/>
<dbReference type="HOGENOM" id="CLU_068499_1_1_1"/>
<evidence type="ECO:0000256" key="1">
    <source>
        <dbReference type="SAM" id="MobiDB-lite"/>
    </source>
</evidence>
<dbReference type="GeneID" id="11502963"/>
<dbReference type="PANTHER" id="PTHR28251">
    <property type="entry name" value="V-TYPE ATPASE ASSEMBLY FACTOR PKR1"/>
    <property type="match status" value="1"/>
</dbReference>
<evidence type="ECO:0000256" key="2">
    <source>
        <dbReference type="SAM" id="Phobius"/>
    </source>
</evidence>
<gene>
    <name evidence="3" type="primary">TDEL0A01890</name>
    <name evidence="3" type="ORF">TDEL_0A01890</name>
</gene>
<dbReference type="Proteomes" id="UP000005627">
    <property type="component" value="Chromosome 1"/>
</dbReference>
<dbReference type="KEGG" id="tdl:TDEL_0A01890"/>
<dbReference type="InterPro" id="IPR013945">
    <property type="entry name" value="Pkr1"/>
</dbReference>
<feature type="compositionally biased region" description="Basic and acidic residues" evidence="1">
    <location>
        <begin position="97"/>
        <end position="110"/>
    </location>
</feature>
<keyword evidence="2" id="KW-0812">Transmembrane</keyword>
<dbReference type="PANTHER" id="PTHR28251:SF1">
    <property type="entry name" value="V-TYPE ATPASE ASSEMBLY FACTOR PKR1"/>
    <property type="match status" value="1"/>
</dbReference>
<evidence type="ECO:0000313" key="4">
    <source>
        <dbReference type="Proteomes" id="UP000005627"/>
    </source>
</evidence>
<dbReference type="RefSeq" id="XP_003678732.1">
    <property type="nucleotide sequence ID" value="XM_003678684.1"/>
</dbReference>
<reference evidence="3 4" key="1">
    <citation type="journal article" date="2011" name="Proc. Natl. Acad. Sci. U.S.A.">
        <title>Evolutionary erosion of yeast sex chromosomes by mating-type switching accidents.</title>
        <authorList>
            <person name="Gordon J.L."/>
            <person name="Armisen D."/>
            <person name="Proux-Wera E."/>
            <person name="Oheigeartaigh S.S."/>
            <person name="Byrne K.P."/>
            <person name="Wolfe K.H."/>
        </authorList>
    </citation>
    <scope>NUCLEOTIDE SEQUENCE [LARGE SCALE GENOMIC DNA]</scope>
    <source>
        <strain evidence="4">ATCC 10662 / CBS 1146 / NBRC 0425 / NCYC 2629 / NRRL Y-866</strain>
    </source>
</reference>
<feature type="transmembrane region" description="Helical" evidence="2">
    <location>
        <begin position="47"/>
        <end position="67"/>
    </location>
</feature>
<dbReference type="InParanoid" id="G8ZLM7"/>
<dbReference type="GO" id="GO:0070072">
    <property type="term" value="P:vacuolar proton-transporting V-type ATPase complex assembly"/>
    <property type="evidence" value="ECO:0007669"/>
    <property type="project" value="EnsemblFungi"/>
</dbReference>
<dbReference type="Pfam" id="PF08636">
    <property type="entry name" value="Pkr1"/>
    <property type="match status" value="1"/>
</dbReference>
<keyword evidence="4" id="KW-1185">Reference proteome</keyword>
<accession>G8ZLM7</accession>
<sequence length="110" mass="12671">MANFFVALWESIFQPGTTPQLIIATHVSFFALLCTLAWLIYATSGNIHFYALFAIASCLWIAVIWFIQELNSANLMDNKQLEEPEKETGEKRKKLRSNQDLRLSDRGKFK</sequence>
<dbReference type="FunCoup" id="G8ZLM7">
    <property type="interactions" value="49"/>
</dbReference>
<protein>
    <recommendedName>
        <fullName evidence="5">Pkr1p</fullName>
    </recommendedName>
</protein>
<keyword evidence="2" id="KW-0472">Membrane</keyword>
<name>G8ZLM7_TORDE</name>
<dbReference type="OrthoDB" id="9626941at2759"/>
<dbReference type="AlphaFoldDB" id="G8ZLM7"/>